<organism evidence="1 2">
    <name type="scientific">Bradyrhizobium jicamae</name>
    <dbReference type="NCBI Taxonomy" id="280332"/>
    <lineage>
        <taxon>Bacteria</taxon>
        <taxon>Pseudomonadati</taxon>
        <taxon>Pseudomonadota</taxon>
        <taxon>Alphaproteobacteria</taxon>
        <taxon>Hyphomicrobiales</taxon>
        <taxon>Nitrobacteraceae</taxon>
        <taxon>Bradyrhizobium</taxon>
    </lineage>
</organism>
<keyword evidence="2" id="KW-1185">Reference proteome</keyword>
<evidence type="ECO:0000313" key="2">
    <source>
        <dbReference type="Proteomes" id="UP001315278"/>
    </source>
</evidence>
<reference evidence="2" key="1">
    <citation type="journal article" date="2021" name="ISME J.">
        <title>Evolutionary origin and ecological implication of a unique nif island in free-living Bradyrhizobium lineages.</title>
        <authorList>
            <person name="Tao J."/>
        </authorList>
    </citation>
    <scope>NUCLEOTIDE SEQUENCE [LARGE SCALE GENOMIC DNA]</scope>
    <source>
        <strain evidence="2">SZCCT0434</strain>
    </source>
</reference>
<accession>A0ABS5FGL1</accession>
<comment type="caution">
    <text evidence="1">The sequence shown here is derived from an EMBL/GenBank/DDBJ whole genome shotgun (WGS) entry which is preliminary data.</text>
</comment>
<name>A0ABS5FGL1_9BRAD</name>
<gene>
    <name evidence="1" type="ORF">JQ615_10815</name>
</gene>
<protein>
    <submittedName>
        <fullName evidence="1">Uncharacterized protein</fullName>
    </submittedName>
</protein>
<proteinExistence type="predicted"/>
<evidence type="ECO:0000313" key="1">
    <source>
        <dbReference type="EMBL" id="MBR0795882.1"/>
    </source>
</evidence>
<dbReference type="EMBL" id="JAFCJH010000009">
    <property type="protein sequence ID" value="MBR0795882.1"/>
    <property type="molecule type" value="Genomic_DNA"/>
</dbReference>
<sequence length="91" mass="10054">MQYFVVMIDYGRRGREAVVDPEMTRRQVVARVASGEYGNISFVHEVVESAVADITGEILAEAALPGMSLPDADMQANALDHARDLRKHEPL</sequence>
<dbReference type="RefSeq" id="WP_212396237.1">
    <property type="nucleotide sequence ID" value="NZ_JAFCJH010000009.1"/>
</dbReference>
<dbReference type="Proteomes" id="UP001315278">
    <property type="component" value="Unassembled WGS sequence"/>
</dbReference>